<gene>
    <name evidence="5" type="ORF">LJ207_00205</name>
</gene>
<dbReference type="Gene3D" id="3.40.50.300">
    <property type="entry name" value="P-loop containing nucleotide triphosphate hydrolases"/>
    <property type="match status" value="1"/>
</dbReference>
<dbReference type="RefSeq" id="WP_229342916.1">
    <property type="nucleotide sequence ID" value="NZ_JAJFAT010000001.1"/>
</dbReference>
<evidence type="ECO:0000256" key="1">
    <source>
        <dbReference type="ARBA" id="ARBA00006611"/>
    </source>
</evidence>
<dbReference type="Gene3D" id="3.30.450.90">
    <property type="match status" value="1"/>
</dbReference>
<dbReference type="AlphaFoldDB" id="A0AAW4WWW4"/>
<dbReference type="SUPFAM" id="SSF160246">
    <property type="entry name" value="EspE N-terminal domain-like"/>
    <property type="match status" value="1"/>
</dbReference>
<dbReference type="PANTHER" id="PTHR30258">
    <property type="entry name" value="TYPE II SECRETION SYSTEM PROTEIN GSPE-RELATED"/>
    <property type="match status" value="1"/>
</dbReference>
<comment type="similarity">
    <text evidence="1">Belongs to the GSP E family.</text>
</comment>
<proteinExistence type="inferred from homology"/>
<evidence type="ECO:0000313" key="6">
    <source>
        <dbReference type="Proteomes" id="UP001199296"/>
    </source>
</evidence>
<dbReference type="InterPro" id="IPR037257">
    <property type="entry name" value="T2SS_E_N_sf"/>
</dbReference>
<dbReference type="Pfam" id="PF00437">
    <property type="entry name" value="T2SSE"/>
    <property type="match status" value="1"/>
</dbReference>
<accession>A0AAW4WWW4</accession>
<name>A0AAW4WWW4_9FIRM</name>
<evidence type="ECO:0000313" key="5">
    <source>
        <dbReference type="EMBL" id="MCC3143747.1"/>
    </source>
</evidence>
<feature type="domain" description="Bacterial type II secretion system protein E" evidence="4">
    <location>
        <begin position="377"/>
        <end position="391"/>
    </location>
</feature>
<evidence type="ECO:0000259" key="4">
    <source>
        <dbReference type="PROSITE" id="PS00662"/>
    </source>
</evidence>
<dbReference type="PROSITE" id="PS00662">
    <property type="entry name" value="T2SP_E"/>
    <property type="match status" value="1"/>
</dbReference>
<dbReference type="PANTHER" id="PTHR30258:SF1">
    <property type="entry name" value="PROTEIN TRANSPORT PROTEIN HOFB HOMOLOG"/>
    <property type="match status" value="1"/>
</dbReference>
<dbReference type="CDD" id="cd01129">
    <property type="entry name" value="PulE-GspE-like"/>
    <property type="match status" value="1"/>
</dbReference>
<dbReference type="InterPro" id="IPR027417">
    <property type="entry name" value="P-loop_NTPase"/>
</dbReference>
<organism evidence="5 6">
    <name type="scientific">Halanaerobium polyolivorans</name>
    <dbReference type="NCBI Taxonomy" id="2886943"/>
    <lineage>
        <taxon>Bacteria</taxon>
        <taxon>Bacillati</taxon>
        <taxon>Bacillota</taxon>
        <taxon>Clostridia</taxon>
        <taxon>Halanaerobiales</taxon>
        <taxon>Halanaerobiaceae</taxon>
        <taxon>Halanaerobium</taxon>
    </lineage>
</organism>
<evidence type="ECO:0000256" key="2">
    <source>
        <dbReference type="ARBA" id="ARBA00022741"/>
    </source>
</evidence>
<comment type="caution">
    <text evidence="5">The sequence shown here is derived from an EMBL/GenBank/DDBJ whole genome shotgun (WGS) entry which is preliminary data.</text>
</comment>
<dbReference type="Proteomes" id="UP001199296">
    <property type="component" value="Unassembled WGS sequence"/>
</dbReference>
<dbReference type="GO" id="GO:0016887">
    <property type="term" value="F:ATP hydrolysis activity"/>
    <property type="evidence" value="ECO:0007669"/>
    <property type="project" value="TreeGrafter"/>
</dbReference>
<dbReference type="GO" id="GO:0005524">
    <property type="term" value="F:ATP binding"/>
    <property type="evidence" value="ECO:0007669"/>
    <property type="project" value="UniProtKB-KW"/>
</dbReference>
<dbReference type="GO" id="GO:0005886">
    <property type="term" value="C:plasma membrane"/>
    <property type="evidence" value="ECO:0007669"/>
    <property type="project" value="TreeGrafter"/>
</dbReference>
<dbReference type="EMBL" id="JAJFAT010000001">
    <property type="protein sequence ID" value="MCC3143747.1"/>
    <property type="molecule type" value="Genomic_DNA"/>
</dbReference>
<keyword evidence="6" id="KW-1185">Reference proteome</keyword>
<reference evidence="5 6" key="1">
    <citation type="submission" date="2021-10" db="EMBL/GenBank/DDBJ databases">
        <authorList>
            <person name="Grouzdev D.S."/>
            <person name="Pantiukh K.S."/>
            <person name="Krutkina M.S."/>
        </authorList>
    </citation>
    <scope>NUCLEOTIDE SEQUENCE [LARGE SCALE GENOMIC DNA]</scope>
    <source>
        <strain evidence="5 6">Z-7514</strain>
    </source>
</reference>
<dbReference type="SUPFAM" id="SSF52540">
    <property type="entry name" value="P-loop containing nucleoside triphosphate hydrolases"/>
    <property type="match status" value="1"/>
</dbReference>
<protein>
    <submittedName>
        <fullName evidence="5">GspE/PulE family protein</fullName>
    </submittedName>
</protein>
<keyword evidence="2" id="KW-0547">Nucleotide-binding</keyword>
<sequence>MNDFSEFLYQEELIDKSVYQSLLEIKAENKLEAVILYLRDKQCCNKDHLLAKISEYFNIDIYGEDDIKIEAELSQILSLAEVEKYNILALKKEKQILYLGCLYPLSPIFKENLRFKYKSEIKELLMSAADFQSLKEKLFSSYYSIDPAEILKEFSQVERLDSDDIKGLKSLVDDAPVVKLLNNLLNEAISLAASDIHLEAKQNSFEIFYRIDGIIKKYYQFPLACAAAVISRIKIISGMDITNKHLPQDGKLEFKFKAENYDIRSSVIPTIYGEKAVLRLLLRNSQLLTVNNLNFSPHNQKRFQELLNYHSGIILLAGPTGSGKTTSLFAILNELSSENLNIITIENPVEYKLPALNQIEINPAQGLSYARALRSILRQDPDIIMIGEIRDKETAEIAVRASVTGHLVLSTVHTIDAVSAVLRLIEMGIPPYLIGSTLNAVVAQRLLRKLCPECKKVERDKNTYPEKLQKKFKAKKIYQAVGCSKCSNSGYKNRTAAAEILFVNEKIRELISSNYSRLKLKQAAKESGMRSLFADAAFKISQGESSIAELLRVINLERS</sequence>
<dbReference type="InterPro" id="IPR001482">
    <property type="entry name" value="T2SS/T4SS_dom"/>
</dbReference>
<dbReference type="SMART" id="SM00382">
    <property type="entry name" value="AAA"/>
    <property type="match status" value="1"/>
</dbReference>
<evidence type="ECO:0000256" key="3">
    <source>
        <dbReference type="ARBA" id="ARBA00022840"/>
    </source>
</evidence>
<dbReference type="InterPro" id="IPR003593">
    <property type="entry name" value="AAA+_ATPase"/>
</dbReference>
<keyword evidence="3" id="KW-0067">ATP-binding</keyword>